<protein>
    <recommendedName>
        <fullName evidence="2">DUF5862 domain-containing protein</fullName>
    </recommendedName>
</protein>
<keyword evidence="1" id="KW-1133">Transmembrane helix</keyword>
<evidence type="ECO:0000313" key="4">
    <source>
        <dbReference type="Proteomes" id="UP001444146"/>
    </source>
</evidence>
<organism evidence="3 4">
    <name type="scientific">Pseudocitrobacter cyperus</name>
    <dbReference type="NCBI Taxonomy" id="3112843"/>
    <lineage>
        <taxon>Bacteria</taxon>
        <taxon>Pseudomonadati</taxon>
        <taxon>Pseudomonadota</taxon>
        <taxon>Gammaproteobacteria</taxon>
        <taxon>Enterobacterales</taxon>
        <taxon>Enterobacteriaceae</taxon>
        <taxon>Pseudocitrobacter</taxon>
    </lineage>
</organism>
<dbReference type="Pfam" id="PF19180">
    <property type="entry name" value="DUF5862"/>
    <property type="match status" value="1"/>
</dbReference>
<feature type="domain" description="DUF5862" evidence="2">
    <location>
        <begin position="19"/>
        <end position="86"/>
    </location>
</feature>
<sequence>MKELTQAEMTLVSGGTTDGALFGLVDGMATGMAIGGKWGGAGGFGFGALSQLVGLIVPTVMGGALGLVYGAMTDENQVDTLLADYRDKFGPGNTANSSI</sequence>
<dbReference type="EMBL" id="JAYMYY010000001">
    <property type="protein sequence ID" value="MEO3989907.1"/>
    <property type="molecule type" value="Genomic_DNA"/>
</dbReference>
<feature type="transmembrane region" description="Helical" evidence="1">
    <location>
        <begin position="52"/>
        <end position="72"/>
    </location>
</feature>
<proteinExistence type="predicted"/>
<accession>A0ABV0HII1</accession>
<gene>
    <name evidence="3" type="ORF">VSR74_08770</name>
</gene>
<evidence type="ECO:0000259" key="2">
    <source>
        <dbReference type="Pfam" id="PF19180"/>
    </source>
</evidence>
<keyword evidence="4" id="KW-1185">Reference proteome</keyword>
<evidence type="ECO:0000313" key="3">
    <source>
        <dbReference type="EMBL" id="MEO3989907.1"/>
    </source>
</evidence>
<dbReference type="Proteomes" id="UP001444146">
    <property type="component" value="Unassembled WGS sequence"/>
</dbReference>
<dbReference type="RefSeq" id="WP_347794311.1">
    <property type="nucleotide sequence ID" value="NZ_JAYMYY010000001.1"/>
</dbReference>
<evidence type="ECO:0000256" key="1">
    <source>
        <dbReference type="SAM" id="Phobius"/>
    </source>
</evidence>
<reference evidence="3 4" key="1">
    <citation type="submission" date="2024-01" db="EMBL/GenBank/DDBJ databases">
        <title>Pseudocitrobacter sp. Endophytic strain Cyp-38L.</title>
        <authorList>
            <person name="Amer M.A."/>
            <person name="Hamed S.M."/>
        </authorList>
    </citation>
    <scope>NUCLEOTIDE SEQUENCE [LARGE SCALE GENOMIC DNA]</scope>
    <source>
        <strain evidence="3 4">Cyp38S</strain>
    </source>
</reference>
<comment type="caution">
    <text evidence="3">The sequence shown here is derived from an EMBL/GenBank/DDBJ whole genome shotgun (WGS) entry which is preliminary data.</text>
</comment>
<feature type="transmembrane region" description="Helical" evidence="1">
    <location>
        <begin position="20"/>
        <end position="40"/>
    </location>
</feature>
<keyword evidence="1" id="KW-0472">Membrane</keyword>
<name>A0ABV0HII1_9ENTR</name>
<keyword evidence="1" id="KW-0812">Transmembrane</keyword>
<dbReference type="InterPro" id="IPR043847">
    <property type="entry name" value="DUF5862"/>
</dbReference>